<evidence type="ECO:0000313" key="2">
    <source>
        <dbReference type="Proteomes" id="UP000799444"/>
    </source>
</evidence>
<dbReference type="EMBL" id="ML996143">
    <property type="protein sequence ID" value="KAF2734758.1"/>
    <property type="molecule type" value="Genomic_DNA"/>
</dbReference>
<protein>
    <submittedName>
        <fullName evidence="1">Uncharacterized protein</fullName>
    </submittedName>
</protein>
<keyword evidence="2" id="KW-1185">Reference proteome</keyword>
<dbReference type="Proteomes" id="UP000799444">
    <property type="component" value="Unassembled WGS sequence"/>
</dbReference>
<organism evidence="1 2">
    <name type="scientific">Polyplosphaeria fusca</name>
    <dbReference type="NCBI Taxonomy" id="682080"/>
    <lineage>
        <taxon>Eukaryota</taxon>
        <taxon>Fungi</taxon>
        <taxon>Dikarya</taxon>
        <taxon>Ascomycota</taxon>
        <taxon>Pezizomycotina</taxon>
        <taxon>Dothideomycetes</taxon>
        <taxon>Pleosporomycetidae</taxon>
        <taxon>Pleosporales</taxon>
        <taxon>Tetraplosphaeriaceae</taxon>
        <taxon>Polyplosphaeria</taxon>
    </lineage>
</organism>
<sequence>MYAGTVSWFGEARSEMGPWLFYRWLMLCSTVCWACLEGVKGAFATIIGVCPRTSRQLASYSVAVMQSVICNRIAARRKYTMCCRGLISWGCKRLTQAHRRSLPGSSTNLAWRWETRGPDCWFIGVFGGHGAISDSR</sequence>
<name>A0A9P4V326_9PLEO</name>
<evidence type="ECO:0000313" key="1">
    <source>
        <dbReference type="EMBL" id="KAF2734758.1"/>
    </source>
</evidence>
<dbReference type="AlphaFoldDB" id="A0A9P4V326"/>
<reference evidence="1" key="1">
    <citation type="journal article" date="2020" name="Stud. Mycol.">
        <title>101 Dothideomycetes genomes: a test case for predicting lifestyles and emergence of pathogens.</title>
        <authorList>
            <person name="Haridas S."/>
            <person name="Albert R."/>
            <person name="Binder M."/>
            <person name="Bloem J."/>
            <person name="Labutti K."/>
            <person name="Salamov A."/>
            <person name="Andreopoulos B."/>
            <person name="Baker S."/>
            <person name="Barry K."/>
            <person name="Bills G."/>
            <person name="Bluhm B."/>
            <person name="Cannon C."/>
            <person name="Castanera R."/>
            <person name="Culley D."/>
            <person name="Daum C."/>
            <person name="Ezra D."/>
            <person name="Gonzalez J."/>
            <person name="Henrissat B."/>
            <person name="Kuo A."/>
            <person name="Liang C."/>
            <person name="Lipzen A."/>
            <person name="Lutzoni F."/>
            <person name="Magnuson J."/>
            <person name="Mondo S."/>
            <person name="Nolan M."/>
            <person name="Ohm R."/>
            <person name="Pangilinan J."/>
            <person name="Park H.-J."/>
            <person name="Ramirez L."/>
            <person name="Alfaro M."/>
            <person name="Sun H."/>
            <person name="Tritt A."/>
            <person name="Yoshinaga Y."/>
            <person name="Zwiers L.-H."/>
            <person name="Turgeon B."/>
            <person name="Goodwin S."/>
            <person name="Spatafora J."/>
            <person name="Crous P."/>
            <person name="Grigoriev I."/>
        </authorList>
    </citation>
    <scope>NUCLEOTIDE SEQUENCE</scope>
    <source>
        <strain evidence="1">CBS 125425</strain>
    </source>
</reference>
<comment type="caution">
    <text evidence="1">The sequence shown here is derived from an EMBL/GenBank/DDBJ whole genome shotgun (WGS) entry which is preliminary data.</text>
</comment>
<accession>A0A9P4V326</accession>
<gene>
    <name evidence="1" type="ORF">EJ04DRAFT_228236</name>
</gene>
<proteinExistence type="predicted"/>